<name>A0A0C1II17_9BACT</name>
<feature type="transmembrane region" description="Helical" evidence="1">
    <location>
        <begin position="82"/>
        <end position="103"/>
    </location>
</feature>
<evidence type="ECO:0000256" key="1">
    <source>
        <dbReference type="SAM" id="Phobius"/>
    </source>
</evidence>
<feature type="transmembrane region" description="Helical" evidence="1">
    <location>
        <begin position="12"/>
        <end position="30"/>
    </location>
</feature>
<sequence>MKETTPVYKDFWFRIIGCLLISEIIDSIGREESLLQRLGSKYFYYDLLGGFVIALLLWEVTRFAIIKLDRRFDWLEKPVQRITLQLLLAVLLPALLSFVFTMIFMKLAYRQNIFETGWLNSEFYTVILFILFVNVIYFTWWLLLKWTKQGTADRSVKTQTREYPVIEVAKAGKKLLLPQEDIACAFLSNGYCYVKLFSGESFMTSYTLEELARMLDESVFFRANRQTLLNRKSCQSYKSIENGKIELDIHPPLKNAVIVSQKRASEFRKWVVSPLSST</sequence>
<proteinExistence type="predicted"/>
<protein>
    <recommendedName>
        <fullName evidence="2">HTH LytTR-type domain-containing protein</fullName>
    </recommendedName>
</protein>
<dbReference type="AlphaFoldDB" id="A0A0C1II17"/>
<keyword evidence="4" id="KW-1185">Reference proteome</keyword>
<dbReference type="STRING" id="1349421.OI18_14755"/>
<feature type="domain" description="HTH LytTR-type" evidence="2">
    <location>
        <begin position="172"/>
        <end position="272"/>
    </location>
</feature>
<dbReference type="EMBL" id="JSVC01000016">
    <property type="protein sequence ID" value="KIC93850.1"/>
    <property type="molecule type" value="Genomic_DNA"/>
</dbReference>
<evidence type="ECO:0000313" key="3">
    <source>
        <dbReference type="EMBL" id="KIC93850.1"/>
    </source>
</evidence>
<reference evidence="3 4" key="1">
    <citation type="submission" date="2014-11" db="EMBL/GenBank/DDBJ databases">
        <title>Genome sequence of Flavihumibacter solisilvae 3-3.</title>
        <authorList>
            <person name="Zhou G."/>
            <person name="Li M."/>
            <person name="Wang G."/>
        </authorList>
    </citation>
    <scope>NUCLEOTIDE SEQUENCE [LARGE SCALE GENOMIC DNA]</scope>
    <source>
        <strain evidence="3 4">3-3</strain>
    </source>
</reference>
<dbReference type="OrthoDB" id="735914at2"/>
<dbReference type="SMART" id="SM00850">
    <property type="entry name" value="LytTR"/>
    <property type="match status" value="1"/>
</dbReference>
<keyword evidence="1" id="KW-0812">Transmembrane</keyword>
<dbReference type="RefSeq" id="WP_039141106.1">
    <property type="nucleotide sequence ID" value="NZ_JSVC01000016.1"/>
</dbReference>
<gene>
    <name evidence="3" type="ORF">OI18_14755</name>
</gene>
<accession>A0A0C1II17</accession>
<keyword evidence="1" id="KW-0472">Membrane</keyword>
<feature type="transmembrane region" description="Helical" evidence="1">
    <location>
        <begin position="42"/>
        <end position="61"/>
    </location>
</feature>
<dbReference type="Proteomes" id="UP000031408">
    <property type="component" value="Unassembled WGS sequence"/>
</dbReference>
<dbReference type="Pfam" id="PF04397">
    <property type="entry name" value="LytTR"/>
    <property type="match status" value="1"/>
</dbReference>
<dbReference type="GO" id="GO:0003677">
    <property type="term" value="F:DNA binding"/>
    <property type="evidence" value="ECO:0007669"/>
    <property type="project" value="InterPro"/>
</dbReference>
<keyword evidence="1" id="KW-1133">Transmembrane helix</keyword>
<feature type="transmembrane region" description="Helical" evidence="1">
    <location>
        <begin position="123"/>
        <end position="144"/>
    </location>
</feature>
<comment type="caution">
    <text evidence="3">The sequence shown here is derived from an EMBL/GenBank/DDBJ whole genome shotgun (WGS) entry which is preliminary data.</text>
</comment>
<dbReference type="Gene3D" id="2.40.50.1020">
    <property type="entry name" value="LytTr DNA-binding domain"/>
    <property type="match status" value="1"/>
</dbReference>
<evidence type="ECO:0000313" key="4">
    <source>
        <dbReference type="Proteomes" id="UP000031408"/>
    </source>
</evidence>
<dbReference type="InterPro" id="IPR007492">
    <property type="entry name" value="LytTR_DNA-bd_dom"/>
</dbReference>
<evidence type="ECO:0000259" key="2">
    <source>
        <dbReference type="SMART" id="SM00850"/>
    </source>
</evidence>
<organism evidence="3 4">
    <name type="scientific">Flavihumibacter solisilvae</name>
    <dbReference type="NCBI Taxonomy" id="1349421"/>
    <lineage>
        <taxon>Bacteria</taxon>
        <taxon>Pseudomonadati</taxon>
        <taxon>Bacteroidota</taxon>
        <taxon>Chitinophagia</taxon>
        <taxon>Chitinophagales</taxon>
        <taxon>Chitinophagaceae</taxon>
        <taxon>Flavihumibacter</taxon>
    </lineage>
</organism>